<evidence type="ECO:0000313" key="2">
    <source>
        <dbReference type="Proteomes" id="UP000036449"/>
    </source>
</evidence>
<comment type="caution">
    <text evidence="1">The sequence shown here is derived from an EMBL/GenBank/DDBJ whole genome shotgun (WGS) entry which is preliminary data.</text>
</comment>
<evidence type="ECO:0000313" key="1">
    <source>
        <dbReference type="EMBL" id="KMO41175.1"/>
    </source>
</evidence>
<protein>
    <submittedName>
        <fullName evidence="1">Peptidoglycan-binding protein</fullName>
    </submittedName>
</protein>
<dbReference type="PATRIC" id="fig|1187852.3.peg.6664"/>
<keyword evidence="2" id="KW-1185">Reference proteome</keyword>
<dbReference type="EMBL" id="LABZ01000086">
    <property type="protein sequence ID" value="KMO41175.1"/>
    <property type="molecule type" value="Genomic_DNA"/>
</dbReference>
<proteinExistence type="predicted"/>
<accession>A0A0J6T146</accession>
<sequence>APGLVVGPRRIVAVLPGACPAPRVADAPVRVLRRDEVSGLSLLEGATPPGSSPVLAPAPAAPGEASIVLAAGADGATVTTGEIAGAGLIAPLQPGAAGAPVLDRSGRLLGLVARLPAQPRLVAGVMPPLTHPLVGLETLKALLGPEAPKAAAGSTPPLTAGAIAGRFAGAVVAVRCGG</sequence>
<gene>
    <name evidence="1" type="ORF">VQ03_13265</name>
</gene>
<dbReference type="SUPFAM" id="SSF50494">
    <property type="entry name" value="Trypsin-like serine proteases"/>
    <property type="match status" value="1"/>
</dbReference>
<name>A0A0J6T146_9HYPH</name>
<dbReference type="InterPro" id="IPR009003">
    <property type="entry name" value="Peptidase_S1_PA"/>
</dbReference>
<organism evidence="1 2">
    <name type="scientific">Methylobacterium tarhaniae</name>
    <dbReference type="NCBI Taxonomy" id="1187852"/>
    <lineage>
        <taxon>Bacteria</taxon>
        <taxon>Pseudomonadati</taxon>
        <taxon>Pseudomonadota</taxon>
        <taxon>Alphaproteobacteria</taxon>
        <taxon>Hyphomicrobiales</taxon>
        <taxon>Methylobacteriaceae</taxon>
        <taxon>Methylobacterium</taxon>
    </lineage>
</organism>
<feature type="non-terminal residue" evidence="1">
    <location>
        <position position="1"/>
    </location>
</feature>
<reference evidence="1 2" key="1">
    <citation type="submission" date="2015-03" db="EMBL/GenBank/DDBJ databases">
        <title>Genome sequencing of Methylobacterium tarhaniae DSM 25844.</title>
        <authorList>
            <person name="Chaudhry V."/>
            <person name="Patil P.B."/>
        </authorList>
    </citation>
    <scope>NUCLEOTIDE SEQUENCE [LARGE SCALE GENOMIC DNA]</scope>
    <source>
        <strain evidence="1 2">DSM 25844</strain>
    </source>
</reference>
<dbReference type="Proteomes" id="UP000036449">
    <property type="component" value="Unassembled WGS sequence"/>
</dbReference>
<dbReference type="AlphaFoldDB" id="A0A0J6T146"/>